<dbReference type="SUPFAM" id="SSF53448">
    <property type="entry name" value="Nucleotide-diphospho-sugar transferases"/>
    <property type="match status" value="1"/>
</dbReference>
<dbReference type="HAMAP" id="MF_00108">
    <property type="entry name" value="IspD"/>
    <property type="match status" value="1"/>
</dbReference>
<evidence type="ECO:0000256" key="1">
    <source>
        <dbReference type="ARBA" id="ARBA00001282"/>
    </source>
</evidence>
<evidence type="ECO:0000256" key="7">
    <source>
        <dbReference type="HAMAP-Rule" id="MF_00108"/>
    </source>
</evidence>
<evidence type="ECO:0000256" key="3">
    <source>
        <dbReference type="ARBA" id="ARBA00009789"/>
    </source>
</evidence>
<dbReference type="InterPro" id="IPR001228">
    <property type="entry name" value="IspD"/>
</dbReference>
<sequence length="226" mass="23227">MREPVALIVAAGRGERLGSSGPKAFVVCGGRPMLDWSVDAFRAAGVERIVVALPQGYAAPDGCIGVNGGAERSHSVRAALTAAADAAVVLVHDAARPLLTADIVRACLDGLGDGVDAAIAAAPVTDTIKEADGHDVVRTLDRSRLWAIQTPQVFRAPALRDVLAQDDAVLAAATDDASLIEAAGGTVRVVPSSRENFKVTTPEDLRLAELVLAERLRADAATAGPG</sequence>
<dbReference type="NCBIfam" id="TIGR00453">
    <property type="entry name" value="ispD"/>
    <property type="match status" value="1"/>
</dbReference>
<protein>
    <recommendedName>
        <fullName evidence="7">2-C-methyl-D-erythritol 4-phosphate cytidylyltransferase</fullName>
        <ecNumber evidence="7">2.7.7.60</ecNumber>
    </recommendedName>
    <alternativeName>
        <fullName evidence="7">4-diphosphocytidyl-2C-methyl-D-erythritol synthase</fullName>
    </alternativeName>
    <alternativeName>
        <fullName evidence="7">MEP cytidylyltransferase</fullName>
        <shortName evidence="7">MCT</shortName>
    </alternativeName>
</protein>
<keyword evidence="5 7" id="KW-0548">Nucleotidyltransferase</keyword>
<dbReference type="Gene3D" id="3.90.550.10">
    <property type="entry name" value="Spore Coat Polysaccharide Biosynthesis Protein SpsA, Chain A"/>
    <property type="match status" value="1"/>
</dbReference>
<dbReference type="InterPro" id="IPR018294">
    <property type="entry name" value="ISPD_synthase_CS"/>
</dbReference>
<feature type="site" description="Positions MEP for the nucleophilic attack" evidence="7">
    <location>
        <position position="142"/>
    </location>
</feature>
<organism evidence="8">
    <name type="scientific">Paraconexibacter sp. AEG42_29</name>
    <dbReference type="NCBI Taxonomy" id="2997339"/>
    <lineage>
        <taxon>Bacteria</taxon>
        <taxon>Bacillati</taxon>
        <taxon>Actinomycetota</taxon>
        <taxon>Thermoleophilia</taxon>
        <taxon>Solirubrobacterales</taxon>
        <taxon>Paraconexibacteraceae</taxon>
        <taxon>Paraconexibacter</taxon>
    </lineage>
</organism>
<dbReference type="PANTHER" id="PTHR32125">
    <property type="entry name" value="2-C-METHYL-D-ERYTHRITOL 4-PHOSPHATE CYTIDYLYLTRANSFERASE, CHLOROPLASTIC"/>
    <property type="match status" value="1"/>
</dbReference>
<keyword evidence="4 7" id="KW-0808">Transferase</keyword>
<dbReference type="Pfam" id="PF01128">
    <property type="entry name" value="IspD"/>
    <property type="match status" value="1"/>
</dbReference>
<evidence type="ECO:0000256" key="4">
    <source>
        <dbReference type="ARBA" id="ARBA00022679"/>
    </source>
</evidence>
<gene>
    <name evidence="7 8" type="primary">ispD</name>
    <name evidence="8" type="ORF">DSM112329_03950</name>
</gene>
<evidence type="ECO:0000313" key="8">
    <source>
        <dbReference type="EMBL" id="XAY07071.1"/>
    </source>
</evidence>
<dbReference type="EC" id="2.7.7.60" evidence="7"/>
<evidence type="ECO:0000256" key="2">
    <source>
        <dbReference type="ARBA" id="ARBA00004787"/>
    </source>
</evidence>
<dbReference type="InterPro" id="IPR034683">
    <property type="entry name" value="IspD/TarI"/>
</dbReference>
<accession>A0AAU7AZM8</accession>
<comment type="function">
    <text evidence="7">Catalyzes the formation of 4-diphosphocytidyl-2-C-methyl-D-erythritol from CTP and 2-C-methyl-D-erythritol 4-phosphate (MEP).</text>
</comment>
<dbReference type="InterPro" id="IPR029044">
    <property type="entry name" value="Nucleotide-diphossugar_trans"/>
</dbReference>
<feature type="site" description="Transition state stabilizer" evidence="7">
    <location>
        <position position="23"/>
    </location>
</feature>
<dbReference type="EMBL" id="CP114014">
    <property type="protein sequence ID" value="XAY07071.1"/>
    <property type="molecule type" value="Genomic_DNA"/>
</dbReference>
<dbReference type="CDD" id="cd02516">
    <property type="entry name" value="CDP-ME_synthetase"/>
    <property type="match status" value="1"/>
</dbReference>
<dbReference type="PROSITE" id="PS01295">
    <property type="entry name" value="ISPD"/>
    <property type="match status" value="1"/>
</dbReference>
<dbReference type="GO" id="GO:0019288">
    <property type="term" value="P:isopentenyl diphosphate biosynthetic process, methylerythritol 4-phosphate pathway"/>
    <property type="evidence" value="ECO:0007669"/>
    <property type="project" value="UniProtKB-UniRule"/>
</dbReference>
<comment type="pathway">
    <text evidence="2 7">Isoprenoid biosynthesis; isopentenyl diphosphate biosynthesis via DXP pathway; isopentenyl diphosphate from 1-deoxy-D-xylulose 5-phosphate: step 2/6.</text>
</comment>
<reference evidence="8" key="1">
    <citation type="submission" date="2022-12" db="EMBL/GenBank/DDBJ databases">
        <title>Paraconexibacter alkalitolerans sp. nov. and Baekduia alba sp. nov., isolated from soil and emended description of the genera Paraconexibacter (Chun et al., 2020) and Baekduia (An et al., 2020).</title>
        <authorList>
            <person name="Vieira S."/>
            <person name="Huber K.J."/>
            <person name="Geppert A."/>
            <person name="Wolf J."/>
            <person name="Neumann-Schaal M."/>
            <person name="Muesken M."/>
            <person name="Overmann J."/>
        </authorList>
    </citation>
    <scope>NUCLEOTIDE SEQUENCE</scope>
    <source>
        <strain evidence="8">AEG42_29</strain>
    </source>
</reference>
<dbReference type="RefSeq" id="WP_354698280.1">
    <property type="nucleotide sequence ID" value="NZ_CP114014.1"/>
</dbReference>
<feature type="site" description="Transition state stabilizer" evidence="7">
    <location>
        <position position="16"/>
    </location>
</feature>
<name>A0AAU7AZM8_9ACTN</name>
<dbReference type="PANTHER" id="PTHR32125:SF4">
    <property type="entry name" value="2-C-METHYL-D-ERYTHRITOL 4-PHOSPHATE CYTIDYLYLTRANSFERASE, CHLOROPLASTIC"/>
    <property type="match status" value="1"/>
</dbReference>
<dbReference type="InterPro" id="IPR050088">
    <property type="entry name" value="IspD/TarI_cytidylyltransf_bact"/>
</dbReference>
<dbReference type="KEGG" id="parq:DSM112329_03950"/>
<proteinExistence type="inferred from homology"/>
<dbReference type="GO" id="GO:0050518">
    <property type="term" value="F:2-C-methyl-D-erythritol 4-phosphate cytidylyltransferase activity"/>
    <property type="evidence" value="ECO:0007669"/>
    <property type="project" value="UniProtKB-UniRule"/>
</dbReference>
<evidence type="ECO:0000256" key="6">
    <source>
        <dbReference type="ARBA" id="ARBA00023229"/>
    </source>
</evidence>
<dbReference type="FunFam" id="3.90.550.10:FF:000003">
    <property type="entry name" value="2-C-methyl-D-erythritol 4-phosphate cytidylyltransferase"/>
    <property type="match status" value="1"/>
</dbReference>
<comment type="catalytic activity">
    <reaction evidence="1 7">
        <text>2-C-methyl-D-erythritol 4-phosphate + CTP + H(+) = 4-CDP-2-C-methyl-D-erythritol + diphosphate</text>
        <dbReference type="Rhea" id="RHEA:13429"/>
        <dbReference type="ChEBI" id="CHEBI:15378"/>
        <dbReference type="ChEBI" id="CHEBI:33019"/>
        <dbReference type="ChEBI" id="CHEBI:37563"/>
        <dbReference type="ChEBI" id="CHEBI:57823"/>
        <dbReference type="ChEBI" id="CHEBI:58262"/>
        <dbReference type="EC" id="2.7.7.60"/>
    </reaction>
</comment>
<dbReference type="AlphaFoldDB" id="A0AAU7AZM8"/>
<comment type="similarity">
    <text evidence="3 7">Belongs to the IspD/TarI cytidylyltransferase family. IspD subfamily.</text>
</comment>
<keyword evidence="6 7" id="KW-0414">Isoprene biosynthesis</keyword>
<feature type="site" description="Positions MEP for the nucleophilic attack" evidence="7">
    <location>
        <position position="198"/>
    </location>
</feature>
<evidence type="ECO:0000256" key="5">
    <source>
        <dbReference type="ARBA" id="ARBA00022695"/>
    </source>
</evidence>